<dbReference type="InterPro" id="IPR027417">
    <property type="entry name" value="P-loop_NTPase"/>
</dbReference>
<dbReference type="InterPro" id="IPR041627">
    <property type="entry name" value="AAA_lid_6"/>
</dbReference>
<dbReference type="Gene3D" id="1.10.8.60">
    <property type="match status" value="1"/>
</dbReference>
<accession>A0A2N0Z984</accession>
<evidence type="ECO:0000256" key="4">
    <source>
        <dbReference type="SAM" id="Phobius"/>
    </source>
</evidence>
<protein>
    <recommendedName>
        <fullName evidence="5">AAA+ ATPase domain-containing protein</fullName>
    </recommendedName>
</protein>
<evidence type="ECO:0000256" key="2">
    <source>
        <dbReference type="ARBA" id="ARBA00022741"/>
    </source>
</evidence>
<dbReference type="PANTHER" id="PTHR43392">
    <property type="entry name" value="AAA-TYPE ATPASE FAMILY PROTEIN / ANKYRIN REPEAT FAMILY PROTEIN"/>
    <property type="match status" value="1"/>
</dbReference>
<evidence type="ECO:0000259" key="5">
    <source>
        <dbReference type="SMART" id="SM00382"/>
    </source>
</evidence>
<comment type="caution">
    <text evidence="6">The sequence shown here is derived from an EMBL/GenBank/DDBJ whole genome shotgun (WGS) entry which is preliminary data.</text>
</comment>
<name>A0A2N0Z984_9BACI</name>
<evidence type="ECO:0000313" key="6">
    <source>
        <dbReference type="EMBL" id="PKG26066.1"/>
    </source>
</evidence>
<keyword evidence="2" id="KW-0547">Nucleotide-binding</keyword>
<feature type="domain" description="AAA+ ATPase" evidence="5">
    <location>
        <begin position="292"/>
        <end position="430"/>
    </location>
</feature>
<dbReference type="PRINTS" id="PR00819">
    <property type="entry name" value="CBXCFQXSUPER"/>
</dbReference>
<reference evidence="6 7" key="1">
    <citation type="journal article" date="2010" name="Int. J. Syst. Evol. Microbiol.">
        <title>Bacillus horneckiae sp. nov., isolated from a spacecraft-assembly clean room.</title>
        <authorList>
            <person name="Vaishampayan P."/>
            <person name="Probst A."/>
            <person name="Krishnamurthi S."/>
            <person name="Ghosh S."/>
            <person name="Osman S."/>
            <person name="McDowall A."/>
            <person name="Ruckmani A."/>
            <person name="Mayilraj S."/>
            <person name="Venkateswaran K."/>
        </authorList>
    </citation>
    <scope>NUCLEOTIDE SEQUENCE [LARGE SCALE GENOMIC DNA]</scope>
    <source>
        <strain evidence="7">1PO1SC</strain>
    </source>
</reference>
<evidence type="ECO:0000313" key="7">
    <source>
        <dbReference type="Proteomes" id="UP000233343"/>
    </source>
</evidence>
<dbReference type="GO" id="GO:0016887">
    <property type="term" value="F:ATP hydrolysis activity"/>
    <property type="evidence" value="ECO:0007669"/>
    <property type="project" value="InterPro"/>
</dbReference>
<keyword evidence="4" id="KW-0812">Transmembrane</keyword>
<dbReference type="Proteomes" id="UP000233343">
    <property type="component" value="Unassembled WGS sequence"/>
</dbReference>
<evidence type="ECO:0000256" key="1">
    <source>
        <dbReference type="ARBA" id="ARBA00010378"/>
    </source>
</evidence>
<keyword evidence="7" id="KW-1185">Reference proteome</keyword>
<comment type="similarity">
    <text evidence="1">Belongs to the CbxX/CfxQ family.</text>
</comment>
<dbReference type="InterPro" id="IPR003959">
    <property type="entry name" value="ATPase_AAA_core"/>
</dbReference>
<dbReference type="SUPFAM" id="SSF52540">
    <property type="entry name" value="P-loop containing nucleoside triphosphate hydrolases"/>
    <property type="match status" value="1"/>
</dbReference>
<keyword evidence="3" id="KW-0067">ATP-binding</keyword>
<organism evidence="6 7">
    <name type="scientific">Cytobacillus horneckiae</name>
    <dbReference type="NCBI Taxonomy" id="549687"/>
    <lineage>
        <taxon>Bacteria</taxon>
        <taxon>Bacillati</taxon>
        <taxon>Bacillota</taxon>
        <taxon>Bacilli</taxon>
        <taxon>Bacillales</taxon>
        <taxon>Bacillaceae</taxon>
        <taxon>Cytobacillus</taxon>
    </lineage>
</organism>
<proteinExistence type="inferred from homology"/>
<dbReference type="PANTHER" id="PTHR43392:SF2">
    <property type="entry name" value="AAA-TYPE ATPASE FAMILY PROTEIN _ ANKYRIN REPEAT FAMILY PROTEIN"/>
    <property type="match status" value="1"/>
</dbReference>
<dbReference type="Gene3D" id="3.40.50.300">
    <property type="entry name" value="P-loop containing nucleotide triphosphate hydrolases"/>
    <property type="match status" value="1"/>
</dbReference>
<keyword evidence="4" id="KW-0472">Membrane</keyword>
<sequence length="512" mass="58512">MRLFLMIGLLVVGLIAFITTHNIWYFIVPAFIYAITMFRPKKNSASVVTEKTEIQEEEKNLWEGYDQAFPHSTSSPSLEVEEEDYVFEDKEDTEDDLFDDVEDDFGLDDTLFDDIDSELSELDKELEEEFFSPAQQVAATTEEKVGQDFELDFLEPQKVETPISDDVLDELVYQPETEEKQTMDEFDELFFEEDVSNSPSTVVEVEEDPDLLPEEEWGLQDVDHDDIDLFIPDNFVKEEKGEKGLEEIKQKALSELNQLIGMDDLKEEVLRVVKFLEIEKKKEKAGKKTKPVTLHMVFKGDAGTGKTTVARIIADLLKGVGVLESGHYIETDRSGLVASYVGQTAEKTKELVQQAMGGVLFIDEAYALASGGPQDFGQEAIDTLIPELENHRDKFVCILAGYEEDMQRLFEKNQGFESRVRYHFDFPNYSIDELMELAKLMMKGLDMKPTLKAQEKLRILLEEKARYDGHVKGNGRTVRNIIDAIHVNQNNRISDMNIDDFETVLPEDIPTE</sequence>
<gene>
    <name evidence="6" type="ORF">CWS20_25840</name>
</gene>
<feature type="transmembrane region" description="Helical" evidence="4">
    <location>
        <begin position="6"/>
        <end position="35"/>
    </location>
</feature>
<dbReference type="GO" id="GO:0005524">
    <property type="term" value="F:ATP binding"/>
    <property type="evidence" value="ECO:0007669"/>
    <property type="project" value="UniProtKB-KW"/>
</dbReference>
<keyword evidence="4" id="KW-1133">Transmembrane helix</keyword>
<dbReference type="SMART" id="SM00382">
    <property type="entry name" value="AAA"/>
    <property type="match status" value="1"/>
</dbReference>
<dbReference type="Pfam" id="PF17866">
    <property type="entry name" value="AAA_lid_6"/>
    <property type="match status" value="1"/>
</dbReference>
<dbReference type="FunFam" id="3.40.50.300:FF:000216">
    <property type="entry name" value="Type VII secretion ATPase EccA"/>
    <property type="match status" value="1"/>
</dbReference>
<dbReference type="AlphaFoldDB" id="A0A2N0Z984"/>
<dbReference type="EMBL" id="PISD01000078">
    <property type="protein sequence ID" value="PKG26066.1"/>
    <property type="molecule type" value="Genomic_DNA"/>
</dbReference>
<evidence type="ECO:0000256" key="3">
    <source>
        <dbReference type="ARBA" id="ARBA00022840"/>
    </source>
</evidence>
<dbReference type="CDD" id="cd00009">
    <property type="entry name" value="AAA"/>
    <property type="match status" value="1"/>
</dbReference>
<dbReference type="Pfam" id="PF00004">
    <property type="entry name" value="AAA"/>
    <property type="match status" value="1"/>
</dbReference>
<dbReference type="InterPro" id="IPR003593">
    <property type="entry name" value="AAA+_ATPase"/>
</dbReference>
<dbReference type="InterPro" id="IPR000641">
    <property type="entry name" value="CbxX/CfxQ"/>
</dbReference>
<dbReference type="InterPro" id="IPR050773">
    <property type="entry name" value="CbxX/CfxQ_RuBisCO_ESX"/>
</dbReference>
<dbReference type="RefSeq" id="WP_101226434.1">
    <property type="nucleotide sequence ID" value="NZ_JARSFA010000027.1"/>
</dbReference>